<dbReference type="EMBL" id="REGN01003707">
    <property type="protein sequence ID" value="RNA21227.1"/>
    <property type="molecule type" value="Genomic_DNA"/>
</dbReference>
<comment type="caution">
    <text evidence="1">The sequence shown here is derived from an EMBL/GenBank/DDBJ whole genome shotgun (WGS) entry which is preliminary data.</text>
</comment>
<accession>A0A3M7RCI5</accession>
<proteinExistence type="predicted"/>
<dbReference type="Proteomes" id="UP000276133">
    <property type="component" value="Unassembled WGS sequence"/>
</dbReference>
<name>A0A3M7RCI5_BRAPC</name>
<keyword evidence="2" id="KW-1185">Reference proteome</keyword>
<protein>
    <submittedName>
        <fullName evidence="1">Uncharacterized protein</fullName>
    </submittedName>
</protein>
<dbReference type="AlphaFoldDB" id="A0A3M7RCI5"/>
<evidence type="ECO:0000313" key="2">
    <source>
        <dbReference type="Proteomes" id="UP000276133"/>
    </source>
</evidence>
<reference evidence="1 2" key="1">
    <citation type="journal article" date="2018" name="Sci. Rep.">
        <title>Genomic signatures of local adaptation to the degree of environmental predictability in rotifers.</title>
        <authorList>
            <person name="Franch-Gras L."/>
            <person name="Hahn C."/>
            <person name="Garcia-Roger E.M."/>
            <person name="Carmona M.J."/>
            <person name="Serra M."/>
            <person name="Gomez A."/>
        </authorList>
    </citation>
    <scope>NUCLEOTIDE SEQUENCE [LARGE SCALE GENOMIC DNA]</scope>
    <source>
        <strain evidence="1">HYR1</strain>
    </source>
</reference>
<sequence>MKEILANKYFDNIRNIFFLNLDEIKILDLSFIMMRYQLKSSELSLTLISQTCNLQTIRIEMD</sequence>
<gene>
    <name evidence="1" type="ORF">BpHYR1_007629</name>
</gene>
<evidence type="ECO:0000313" key="1">
    <source>
        <dbReference type="EMBL" id="RNA21227.1"/>
    </source>
</evidence>
<organism evidence="1 2">
    <name type="scientific">Brachionus plicatilis</name>
    <name type="common">Marine rotifer</name>
    <name type="synonym">Brachionus muelleri</name>
    <dbReference type="NCBI Taxonomy" id="10195"/>
    <lineage>
        <taxon>Eukaryota</taxon>
        <taxon>Metazoa</taxon>
        <taxon>Spiralia</taxon>
        <taxon>Gnathifera</taxon>
        <taxon>Rotifera</taxon>
        <taxon>Eurotatoria</taxon>
        <taxon>Monogononta</taxon>
        <taxon>Pseudotrocha</taxon>
        <taxon>Ploima</taxon>
        <taxon>Brachionidae</taxon>
        <taxon>Brachionus</taxon>
    </lineage>
</organism>